<sequence>MDHGTLLMVVLVAIALLMGLRSDWALRIVTIGVGLPTFFVMRNMIKRYRDWSLKLSGSTVPRIELPSGSLLFLRFLADEATFALITFQSIQYAFVRIAKAQAQLIENTGDILRYLVGKWSGFFSLFLIVAGGTLGIILLYLVSLISVFVGARHPVDADWLAPHNPYSVVVLIPVMLAPAIIFFLMLLTLFLMVLNIVLYVLMPLAGAKVFGWRLAASSVFNEITVESAPLGTWSLLTLFPLPGDVWLRHSMGYEDPNARQQVVTFIIENLKA</sequence>
<evidence type="ECO:0000313" key="3">
    <source>
        <dbReference type="Proteomes" id="UP000269669"/>
    </source>
</evidence>
<evidence type="ECO:0000256" key="1">
    <source>
        <dbReference type="SAM" id="Phobius"/>
    </source>
</evidence>
<dbReference type="EMBL" id="RSDW01000001">
    <property type="protein sequence ID" value="RSL17680.1"/>
    <property type="molecule type" value="Genomic_DNA"/>
</dbReference>
<name>A0A3R9NZT8_9BACT</name>
<keyword evidence="1" id="KW-0472">Membrane</keyword>
<feature type="transmembrane region" description="Helical" evidence="1">
    <location>
        <begin position="25"/>
        <end position="45"/>
    </location>
</feature>
<reference evidence="2 3" key="1">
    <citation type="submission" date="2018-12" db="EMBL/GenBank/DDBJ databases">
        <title>Sequencing of bacterial isolates from soil warming experiment in Harvard Forest, Massachusetts, USA.</title>
        <authorList>
            <person name="Deangelis K."/>
        </authorList>
    </citation>
    <scope>NUCLEOTIDE SEQUENCE [LARGE SCALE GENOMIC DNA]</scope>
    <source>
        <strain evidence="2 3">EB153</strain>
    </source>
</reference>
<feature type="transmembrane region" description="Helical" evidence="1">
    <location>
        <begin position="122"/>
        <end position="148"/>
    </location>
</feature>
<dbReference type="Proteomes" id="UP000269669">
    <property type="component" value="Unassembled WGS sequence"/>
</dbReference>
<keyword evidence="3" id="KW-1185">Reference proteome</keyword>
<comment type="caution">
    <text evidence="2">The sequence shown here is derived from an EMBL/GenBank/DDBJ whole genome shotgun (WGS) entry which is preliminary data.</text>
</comment>
<accession>A0A3R9NZT8</accession>
<dbReference type="AlphaFoldDB" id="A0A3R9NZT8"/>
<keyword evidence="1" id="KW-0812">Transmembrane</keyword>
<proteinExistence type="predicted"/>
<protein>
    <submittedName>
        <fullName evidence="2">Uncharacterized protein</fullName>
    </submittedName>
</protein>
<organism evidence="2 3">
    <name type="scientific">Edaphobacter aggregans</name>
    <dbReference type="NCBI Taxonomy" id="570835"/>
    <lineage>
        <taxon>Bacteria</taxon>
        <taxon>Pseudomonadati</taxon>
        <taxon>Acidobacteriota</taxon>
        <taxon>Terriglobia</taxon>
        <taxon>Terriglobales</taxon>
        <taxon>Acidobacteriaceae</taxon>
        <taxon>Edaphobacter</taxon>
    </lineage>
</organism>
<feature type="transmembrane region" description="Helical" evidence="1">
    <location>
        <begin position="168"/>
        <end position="201"/>
    </location>
</feature>
<evidence type="ECO:0000313" key="2">
    <source>
        <dbReference type="EMBL" id="RSL17680.1"/>
    </source>
</evidence>
<keyword evidence="1" id="KW-1133">Transmembrane helix</keyword>
<gene>
    <name evidence="2" type="ORF">EDE15_3217</name>
</gene>